<sequence>MTGSIKNVYKWVNQHSSHIKIKAARELGLMNSKVKTKFCWLDDQTPVQNHSSSNHESKSNNKQNLTNAIINSSSIKVGNCKDFSQPRTQHLTELQEHSVYAANKPVSEEDIDADVDNREGTKNNNINTKPAITAASTNEHAATPGKQIAAVKNSTRNHFTTVNKHATTTTSMHTNTMVKHASNTNSFHVTTMNKYATNTTHYRVTTMNKHTASTPNASSHGNTSSKHETNTSKSNTITDAVLKITAVPFQATKAIPSDWIISNVSPDKKPSVNDRKRSLVETNSPIVGTEFIDERDPIRKKIRLANPKKAVDLPIEISCVIPHKDPHDFKIKENIRMANQKKALDLPSSKINESIRMENPNKALDLPIQISNVIPRRDPHGYKIKRRYNLMITPDY</sequence>
<name>A0A8H7RBZ9_9FUNG</name>
<comment type="caution">
    <text evidence="2">The sequence shown here is derived from an EMBL/GenBank/DDBJ whole genome shotgun (WGS) entry which is preliminary data.</text>
</comment>
<reference evidence="2" key="1">
    <citation type="submission" date="2020-12" db="EMBL/GenBank/DDBJ databases">
        <title>Metabolic potential, ecology and presence of endohyphal bacteria is reflected in genomic diversity of Mucoromycotina.</title>
        <authorList>
            <person name="Muszewska A."/>
            <person name="Okrasinska A."/>
            <person name="Steczkiewicz K."/>
            <person name="Drgas O."/>
            <person name="Orlowska M."/>
            <person name="Perlinska-Lenart U."/>
            <person name="Aleksandrzak-Piekarczyk T."/>
            <person name="Szatraj K."/>
            <person name="Zielenkiewicz U."/>
            <person name="Pilsyk S."/>
            <person name="Malc E."/>
            <person name="Mieczkowski P."/>
            <person name="Kruszewska J.S."/>
            <person name="Biernat P."/>
            <person name="Pawlowska J."/>
        </authorList>
    </citation>
    <scope>NUCLEOTIDE SEQUENCE</scope>
    <source>
        <strain evidence="2">WA0000017839</strain>
    </source>
</reference>
<accession>A0A8H7RBZ9</accession>
<dbReference type="EMBL" id="JAEPRD010000021">
    <property type="protein sequence ID" value="KAG2208159.1"/>
    <property type="molecule type" value="Genomic_DNA"/>
</dbReference>
<gene>
    <name evidence="2" type="ORF">INT47_010521</name>
</gene>
<feature type="compositionally biased region" description="Polar residues" evidence="1">
    <location>
        <begin position="209"/>
        <end position="224"/>
    </location>
</feature>
<dbReference type="Proteomes" id="UP000603453">
    <property type="component" value="Unassembled WGS sequence"/>
</dbReference>
<dbReference type="AlphaFoldDB" id="A0A8H7RBZ9"/>
<evidence type="ECO:0000313" key="2">
    <source>
        <dbReference type="EMBL" id="KAG2208159.1"/>
    </source>
</evidence>
<keyword evidence="3" id="KW-1185">Reference proteome</keyword>
<protein>
    <submittedName>
        <fullName evidence="2">Uncharacterized protein</fullName>
    </submittedName>
</protein>
<evidence type="ECO:0000256" key="1">
    <source>
        <dbReference type="SAM" id="MobiDB-lite"/>
    </source>
</evidence>
<feature type="region of interest" description="Disordered" evidence="1">
    <location>
        <begin position="209"/>
        <end position="233"/>
    </location>
</feature>
<evidence type="ECO:0000313" key="3">
    <source>
        <dbReference type="Proteomes" id="UP000603453"/>
    </source>
</evidence>
<proteinExistence type="predicted"/>
<organism evidence="2 3">
    <name type="scientific">Mucor saturninus</name>
    <dbReference type="NCBI Taxonomy" id="64648"/>
    <lineage>
        <taxon>Eukaryota</taxon>
        <taxon>Fungi</taxon>
        <taxon>Fungi incertae sedis</taxon>
        <taxon>Mucoromycota</taxon>
        <taxon>Mucoromycotina</taxon>
        <taxon>Mucoromycetes</taxon>
        <taxon>Mucorales</taxon>
        <taxon>Mucorineae</taxon>
        <taxon>Mucoraceae</taxon>
        <taxon>Mucor</taxon>
    </lineage>
</organism>